<keyword evidence="4" id="KW-1185">Reference proteome</keyword>
<dbReference type="Proteomes" id="UP000007110">
    <property type="component" value="Unassembled WGS sequence"/>
</dbReference>
<dbReference type="KEGG" id="spu:763842"/>
<dbReference type="InterPro" id="IPR013587">
    <property type="entry name" value="Nitrate/nitrite_sensing"/>
</dbReference>
<dbReference type="AlphaFoldDB" id="A0A7M7NLI8"/>
<proteinExistence type="predicted"/>
<evidence type="ECO:0000313" key="4">
    <source>
        <dbReference type="Proteomes" id="UP000007110"/>
    </source>
</evidence>
<keyword evidence="1" id="KW-0812">Transmembrane</keyword>
<sequence length="381" mass="43992">MAVTARNNKNIDALETEHRRISFGSLSAVDDVVRNLLLRPNDISKCQVNPLTHFGKQIQLGKMLLLVLVPITALAILAVLDLKSIAYNNSVDIEIRNVISFSRNIGLLLSRLQRERDMTALYLSVVAPNSKAFLTETYPLTDRALDELQEWPVETSILNELPFFREKNDFKENLEQHRQRLHHSNTTVYREIDFYTDMLQIFIDWLYESVGNSQGHGSWQILVAYQLLIVSNVDTGIERTLGAVFYTLGGFERHKDYVWYMEKYNVGSWNFAASKRYTPLIQQFYEKQVYIDILERVQKDMADEILDRLEKELEDDTENIAVSIFLVLVVIIICPLTLRAIWSLTTVLQNYALTLAAQTKVVIRRSLVDIQQPFALKNFLV</sequence>
<feature type="transmembrane region" description="Helical" evidence="1">
    <location>
        <begin position="63"/>
        <end position="80"/>
    </location>
</feature>
<feature type="domain" description="Nitrate/nitrite sensing protein" evidence="2">
    <location>
        <begin position="108"/>
        <end position="251"/>
    </location>
</feature>
<keyword evidence="1" id="KW-1133">Transmembrane helix</keyword>
<feature type="transmembrane region" description="Helical" evidence="1">
    <location>
        <begin position="320"/>
        <end position="342"/>
    </location>
</feature>
<evidence type="ECO:0000256" key="1">
    <source>
        <dbReference type="SAM" id="Phobius"/>
    </source>
</evidence>
<dbReference type="RefSeq" id="XP_030838414.1">
    <property type="nucleotide sequence ID" value="XM_030982554.1"/>
</dbReference>
<name>A0A7M7NLI8_STRPU</name>
<dbReference type="OMA" id="HELEMYT"/>
<organism evidence="3 4">
    <name type="scientific">Strongylocentrotus purpuratus</name>
    <name type="common">Purple sea urchin</name>
    <dbReference type="NCBI Taxonomy" id="7668"/>
    <lineage>
        <taxon>Eukaryota</taxon>
        <taxon>Metazoa</taxon>
        <taxon>Echinodermata</taxon>
        <taxon>Eleutherozoa</taxon>
        <taxon>Echinozoa</taxon>
        <taxon>Echinoidea</taxon>
        <taxon>Euechinoidea</taxon>
        <taxon>Echinacea</taxon>
        <taxon>Camarodonta</taxon>
        <taxon>Echinidea</taxon>
        <taxon>Strongylocentrotidae</taxon>
        <taxon>Strongylocentrotus</taxon>
    </lineage>
</organism>
<dbReference type="InParanoid" id="A0A7M7NLI8"/>
<dbReference type="GeneID" id="763842"/>
<dbReference type="Pfam" id="PF08376">
    <property type="entry name" value="NIT"/>
    <property type="match status" value="1"/>
</dbReference>
<reference evidence="3" key="2">
    <citation type="submission" date="2021-01" db="UniProtKB">
        <authorList>
            <consortium name="EnsemblMetazoa"/>
        </authorList>
    </citation>
    <scope>IDENTIFICATION</scope>
</reference>
<keyword evidence="1" id="KW-0472">Membrane</keyword>
<protein>
    <recommendedName>
        <fullName evidence="2">Nitrate/nitrite sensing protein domain-containing protein</fullName>
    </recommendedName>
</protein>
<evidence type="ECO:0000313" key="3">
    <source>
        <dbReference type="EnsemblMetazoa" id="XP_030838414"/>
    </source>
</evidence>
<accession>A0A7M7NLI8</accession>
<reference evidence="4" key="1">
    <citation type="submission" date="2015-02" db="EMBL/GenBank/DDBJ databases">
        <title>Genome sequencing for Strongylocentrotus purpuratus.</title>
        <authorList>
            <person name="Murali S."/>
            <person name="Liu Y."/>
            <person name="Vee V."/>
            <person name="English A."/>
            <person name="Wang M."/>
            <person name="Skinner E."/>
            <person name="Han Y."/>
            <person name="Muzny D.M."/>
            <person name="Worley K.C."/>
            <person name="Gibbs R.A."/>
        </authorList>
    </citation>
    <scope>NUCLEOTIDE SEQUENCE</scope>
</reference>
<evidence type="ECO:0000259" key="2">
    <source>
        <dbReference type="Pfam" id="PF08376"/>
    </source>
</evidence>
<dbReference type="EnsemblMetazoa" id="XM_030982554">
    <property type="protein sequence ID" value="XP_030838414"/>
    <property type="gene ID" value="LOC763842"/>
</dbReference>
<dbReference type="OrthoDB" id="1890790at2759"/>